<dbReference type="GO" id="GO:0005634">
    <property type="term" value="C:nucleus"/>
    <property type="evidence" value="ECO:0007669"/>
    <property type="project" value="TreeGrafter"/>
</dbReference>
<protein>
    <recommendedName>
        <fullName evidence="4">RRM domain-containing protein</fullName>
    </recommendedName>
</protein>
<dbReference type="PROSITE" id="PS50102">
    <property type="entry name" value="RRM"/>
    <property type="match status" value="1"/>
</dbReference>
<dbReference type="EMBL" id="CP059267">
    <property type="protein sequence ID" value="QLQ78226.1"/>
    <property type="molecule type" value="Genomic_DNA"/>
</dbReference>
<feature type="region of interest" description="Disordered" evidence="3">
    <location>
        <begin position="134"/>
        <end position="181"/>
    </location>
</feature>
<feature type="compositionally biased region" description="Basic residues" evidence="3">
    <location>
        <begin position="143"/>
        <end position="163"/>
    </location>
</feature>
<evidence type="ECO:0000256" key="2">
    <source>
        <dbReference type="PROSITE-ProRule" id="PRU00176"/>
    </source>
</evidence>
<dbReference type="GO" id="GO:0003729">
    <property type="term" value="F:mRNA binding"/>
    <property type="evidence" value="ECO:0007669"/>
    <property type="project" value="TreeGrafter"/>
</dbReference>
<evidence type="ECO:0000313" key="5">
    <source>
        <dbReference type="EMBL" id="QLQ78226.1"/>
    </source>
</evidence>
<keyword evidence="1 2" id="KW-0694">RNA-binding</keyword>
<dbReference type="InterPro" id="IPR000504">
    <property type="entry name" value="RRM_dom"/>
</dbReference>
<dbReference type="InterPro" id="IPR012677">
    <property type="entry name" value="Nucleotide-bd_a/b_plait_sf"/>
</dbReference>
<keyword evidence="6" id="KW-1185">Reference proteome</keyword>
<dbReference type="AlphaFoldDB" id="A0A7H9HLN1"/>
<dbReference type="Pfam" id="PF00076">
    <property type="entry name" value="RRM_1"/>
    <property type="match status" value="1"/>
</dbReference>
<accession>A0A7H9HLN1</accession>
<name>A0A7H9HLN1_9SACH</name>
<feature type="compositionally biased region" description="Basic and acidic residues" evidence="3">
    <location>
        <begin position="164"/>
        <end position="181"/>
    </location>
</feature>
<dbReference type="SUPFAM" id="SSF54928">
    <property type="entry name" value="RNA-binding domain, RBD"/>
    <property type="match status" value="1"/>
</dbReference>
<dbReference type="InterPro" id="IPR051229">
    <property type="entry name" value="ALYREF_mRNA_export"/>
</dbReference>
<evidence type="ECO:0000259" key="4">
    <source>
        <dbReference type="PROSITE" id="PS50102"/>
    </source>
</evidence>
<dbReference type="OrthoDB" id="346839at2759"/>
<sequence length="181" mass="20089">MSKQLRRPAVGGNRNVRVPEAASRVARLLDSSREAKVNVEGLPRDIKQDAVREFFASQVGGVARVLLSYNERGQSTGMANITFKNGEMAKKAVAKFNGAPIDGGRSRLRLNLIIDPTQRPSRSLSDRIRAIPPNVKAANARKGPTRKAALAKKQRQQKPKQPKKSLEDLDKEMADYFEEKQ</sequence>
<dbReference type="CDD" id="cd12267">
    <property type="entry name" value="RRM_YRA1_MLO3"/>
    <property type="match status" value="1"/>
</dbReference>
<evidence type="ECO:0000256" key="1">
    <source>
        <dbReference type="ARBA" id="ARBA00022884"/>
    </source>
</evidence>
<gene>
    <name evidence="5" type="ORF">HG537_0A04730</name>
</gene>
<dbReference type="SMART" id="SM00360">
    <property type="entry name" value="RRM"/>
    <property type="match status" value="1"/>
</dbReference>
<reference evidence="5 6" key="1">
    <citation type="submission" date="2020-06" db="EMBL/GenBank/DDBJ databases">
        <title>The yeast mating-type switching endonuclease HO is a domesticated member of an unorthodox homing genetic element family.</title>
        <authorList>
            <person name="Coughlan A.Y."/>
            <person name="Lombardi L."/>
            <person name="Braun-Galleani S."/>
            <person name="Martos A.R."/>
            <person name="Galeote V."/>
            <person name="Bigey F."/>
            <person name="Dequin S."/>
            <person name="Byrne K.P."/>
            <person name="Wolfe K.H."/>
        </authorList>
    </citation>
    <scope>NUCLEOTIDE SEQUENCE [LARGE SCALE GENOMIC DNA]</scope>
    <source>
        <strain evidence="5 6">CBS2947</strain>
    </source>
</reference>
<organism evidence="5 6">
    <name type="scientific">Torulaspora globosa</name>
    <dbReference type="NCBI Taxonomy" id="48254"/>
    <lineage>
        <taxon>Eukaryota</taxon>
        <taxon>Fungi</taxon>
        <taxon>Dikarya</taxon>
        <taxon>Ascomycota</taxon>
        <taxon>Saccharomycotina</taxon>
        <taxon>Saccharomycetes</taxon>
        <taxon>Saccharomycetales</taxon>
        <taxon>Saccharomycetaceae</taxon>
        <taxon>Torulaspora</taxon>
    </lineage>
</organism>
<dbReference type="InterPro" id="IPR034357">
    <property type="entry name" value="Yra1/Mlo3_RRM"/>
</dbReference>
<evidence type="ECO:0000313" key="6">
    <source>
        <dbReference type="Proteomes" id="UP000510647"/>
    </source>
</evidence>
<dbReference type="Proteomes" id="UP000510647">
    <property type="component" value="Chromosome 1"/>
</dbReference>
<dbReference type="Gene3D" id="3.30.70.330">
    <property type="match status" value="1"/>
</dbReference>
<dbReference type="PANTHER" id="PTHR19965">
    <property type="entry name" value="RNA AND EXPORT FACTOR BINDING PROTEIN"/>
    <property type="match status" value="1"/>
</dbReference>
<dbReference type="InterPro" id="IPR035979">
    <property type="entry name" value="RBD_domain_sf"/>
</dbReference>
<proteinExistence type="predicted"/>
<dbReference type="PANTHER" id="PTHR19965:SF35">
    <property type="entry name" value="RNA ANNEALING PROTEIN YRA1"/>
    <property type="match status" value="1"/>
</dbReference>
<feature type="domain" description="RRM" evidence="4">
    <location>
        <begin position="35"/>
        <end position="115"/>
    </location>
</feature>
<evidence type="ECO:0000256" key="3">
    <source>
        <dbReference type="SAM" id="MobiDB-lite"/>
    </source>
</evidence>